<proteinExistence type="predicted"/>
<evidence type="ECO:0000313" key="1">
    <source>
        <dbReference type="EMBL" id="GBM43998.1"/>
    </source>
</evidence>
<dbReference type="AlphaFoldDB" id="A0A4Y2FUD5"/>
<organism evidence="1 2">
    <name type="scientific">Araneus ventricosus</name>
    <name type="common">Orbweaver spider</name>
    <name type="synonym">Epeira ventricosa</name>
    <dbReference type="NCBI Taxonomy" id="182803"/>
    <lineage>
        <taxon>Eukaryota</taxon>
        <taxon>Metazoa</taxon>
        <taxon>Ecdysozoa</taxon>
        <taxon>Arthropoda</taxon>
        <taxon>Chelicerata</taxon>
        <taxon>Arachnida</taxon>
        <taxon>Araneae</taxon>
        <taxon>Araneomorphae</taxon>
        <taxon>Entelegynae</taxon>
        <taxon>Araneoidea</taxon>
        <taxon>Araneidae</taxon>
        <taxon>Araneus</taxon>
    </lineage>
</organism>
<reference evidence="1 2" key="1">
    <citation type="journal article" date="2019" name="Sci. Rep.">
        <title>Orb-weaving spider Araneus ventricosus genome elucidates the spidroin gene catalogue.</title>
        <authorList>
            <person name="Kono N."/>
            <person name="Nakamura H."/>
            <person name="Ohtoshi R."/>
            <person name="Moran D.A.P."/>
            <person name="Shinohara A."/>
            <person name="Yoshida Y."/>
            <person name="Fujiwara M."/>
            <person name="Mori M."/>
            <person name="Tomita M."/>
            <person name="Arakawa K."/>
        </authorList>
    </citation>
    <scope>NUCLEOTIDE SEQUENCE [LARGE SCALE GENOMIC DNA]</scope>
</reference>
<dbReference type="Proteomes" id="UP000499080">
    <property type="component" value="Unassembled WGS sequence"/>
</dbReference>
<name>A0A4Y2FUD5_ARAVE</name>
<keyword evidence="2" id="KW-1185">Reference proteome</keyword>
<protein>
    <submittedName>
        <fullName evidence="1">Uncharacterized protein</fullName>
    </submittedName>
</protein>
<evidence type="ECO:0000313" key="2">
    <source>
        <dbReference type="Proteomes" id="UP000499080"/>
    </source>
</evidence>
<gene>
    <name evidence="1" type="ORF">AVEN_204808_1</name>
</gene>
<sequence>MTITKRWEVIPTEQYSDLFEELSKERQNECKSHALYINGEVTENSDQETDSQSQRWRAIQFTKNIPSEPRTQMFVSSIHSTSNLTIP</sequence>
<accession>A0A4Y2FUD5</accession>
<comment type="caution">
    <text evidence="1">The sequence shown here is derived from an EMBL/GenBank/DDBJ whole genome shotgun (WGS) entry which is preliminary data.</text>
</comment>
<dbReference type="EMBL" id="BGPR01097012">
    <property type="protein sequence ID" value="GBM43998.1"/>
    <property type="molecule type" value="Genomic_DNA"/>
</dbReference>